<proteinExistence type="inferred from homology"/>
<keyword evidence="9" id="KW-1185">Reference proteome</keyword>
<dbReference type="InterPro" id="IPR050216">
    <property type="entry name" value="LRR_domain-containing"/>
</dbReference>
<feature type="active site" description="Glycyl thioester intermediate" evidence="6">
    <location>
        <position position="1405"/>
    </location>
</feature>
<dbReference type="Gene3D" id="3.80.10.10">
    <property type="entry name" value="Ribonuclease Inhibitor"/>
    <property type="match status" value="1"/>
</dbReference>
<dbReference type="InterPro" id="IPR001611">
    <property type="entry name" value="Leu-rich_rpt"/>
</dbReference>
<keyword evidence="6" id="KW-0833">Ubl conjugation pathway</keyword>
<evidence type="ECO:0000313" key="8">
    <source>
        <dbReference type="EMBL" id="QRK82870.1"/>
    </source>
</evidence>
<keyword evidence="6" id="KW-0832">Ubl conjugation</keyword>
<keyword evidence="6" id="KW-1035">Host cytoplasm</keyword>
<dbReference type="PANTHER" id="PTHR48051:SF1">
    <property type="entry name" value="RAS SUPPRESSOR PROTEIN 1"/>
    <property type="match status" value="1"/>
</dbReference>
<evidence type="ECO:0000256" key="3">
    <source>
        <dbReference type="ARBA" id="ARBA00022614"/>
    </source>
</evidence>
<dbReference type="Gene3D" id="1.20.58.360">
    <property type="entry name" value="Shigella T3SS effector IpaH defines"/>
    <property type="match status" value="1"/>
</dbReference>
<evidence type="ECO:0000256" key="6">
    <source>
        <dbReference type="PROSITE-ProRule" id="PRU01398"/>
    </source>
</evidence>
<dbReference type="SUPFAM" id="SSF52058">
    <property type="entry name" value="L domain-like"/>
    <property type="match status" value="1"/>
</dbReference>
<comment type="similarity">
    <text evidence="6">Belongs to the LRR-containing bacterial E3 ligase family.</text>
</comment>
<dbReference type="Pfam" id="PF20178">
    <property type="entry name" value="ToxA_N"/>
    <property type="match status" value="1"/>
</dbReference>
<keyword evidence="6" id="KW-0808">Transferase</keyword>
<evidence type="ECO:0000256" key="4">
    <source>
        <dbReference type="ARBA" id="ARBA00022737"/>
    </source>
</evidence>
<comment type="PTM">
    <text evidence="6">Ubiquitinated in the presence of host E1 ubiquitin-activating enzyme, E2 ubiquitin-conjugating enzyme and ubiquitin.</text>
</comment>
<reference evidence="8 9" key="1">
    <citation type="submission" date="2021-02" db="EMBL/GenBank/DDBJ databases">
        <authorList>
            <person name="Cea Torrescassana E."/>
        </authorList>
    </citation>
    <scope>NUCLEOTIDE SEQUENCE [LARGE SCALE GENOMIC DNA]</scope>
    <source>
        <strain evidence="8 9">CT364</strain>
    </source>
</reference>
<evidence type="ECO:0000256" key="1">
    <source>
        <dbReference type="ARBA" id="ARBA00000900"/>
    </source>
</evidence>
<evidence type="ECO:0000259" key="7">
    <source>
        <dbReference type="PROSITE" id="PS52053"/>
    </source>
</evidence>
<evidence type="ECO:0000313" key="9">
    <source>
        <dbReference type="Proteomes" id="UP000663686"/>
    </source>
</evidence>
<dbReference type="Pfam" id="PF14496">
    <property type="entry name" value="NEL"/>
    <property type="match status" value="1"/>
</dbReference>
<reference evidence="8 9" key="2">
    <citation type="submission" date="2021-03" db="EMBL/GenBank/DDBJ databases">
        <title>P. granadensis CT364 genome publication.</title>
        <authorList>
            <person name="Stach J."/>
            <person name="Montero-Calasanz Md.C."/>
        </authorList>
    </citation>
    <scope>NUCLEOTIDE SEQUENCE [LARGE SCALE GENOMIC DNA]</scope>
    <source>
        <strain evidence="8 9">CT364</strain>
    </source>
</reference>
<keyword evidence="4" id="KW-0677">Repeat</keyword>
<keyword evidence="3" id="KW-0433">Leucine-rich repeat</keyword>
<dbReference type="PANTHER" id="PTHR48051">
    <property type="match status" value="1"/>
</dbReference>
<dbReference type="InterPro" id="IPR032675">
    <property type="entry name" value="LRR_dom_sf"/>
</dbReference>
<accession>A0ABX7GCI7</accession>
<dbReference type="Proteomes" id="UP000663686">
    <property type="component" value="Chromosome"/>
</dbReference>
<keyword evidence="5" id="KW-0843">Virulence</keyword>
<dbReference type="RefSeq" id="WP_203418953.1">
    <property type="nucleotide sequence ID" value="NZ_CP069352.1"/>
</dbReference>
<comment type="catalytic activity">
    <reaction evidence="1">
        <text>S-ubiquitinyl-[E2 ubiquitin-conjugating enzyme]-L-cysteine + [acceptor protein]-L-lysine = [E2 ubiquitin-conjugating enzyme]-L-cysteine + N(6)-ubiquitinyl-[acceptor protein]-L-lysine.</text>
        <dbReference type="EC" id="2.3.2.27"/>
    </reaction>
</comment>
<dbReference type="EMBL" id="CP069352">
    <property type="protein sequence ID" value="QRK82870.1"/>
    <property type="molecule type" value="Genomic_DNA"/>
</dbReference>
<gene>
    <name evidence="8" type="ORF">JN757_20265</name>
</gene>
<name>A0ABX7GCI7_9PSED</name>
<protein>
    <recommendedName>
        <fullName evidence="2">RING-type E3 ubiquitin transferase</fullName>
        <ecNumber evidence="2">2.3.2.27</ecNumber>
    </recommendedName>
</protein>
<dbReference type="PROSITE" id="PS52053">
    <property type="entry name" value="NEL"/>
    <property type="match status" value="1"/>
</dbReference>
<dbReference type="InterPro" id="IPR046673">
    <property type="entry name" value="ToxA_N"/>
</dbReference>
<evidence type="ECO:0000256" key="2">
    <source>
        <dbReference type="ARBA" id="ARBA00012483"/>
    </source>
</evidence>
<evidence type="ECO:0000256" key="5">
    <source>
        <dbReference type="ARBA" id="ARBA00023026"/>
    </source>
</evidence>
<dbReference type="SMART" id="SM00369">
    <property type="entry name" value="LRR_TYP"/>
    <property type="match status" value="4"/>
</dbReference>
<dbReference type="EC" id="2.3.2.27" evidence="2"/>
<organism evidence="8 9">
    <name type="scientific">Pseudomonas granadensis</name>
    <dbReference type="NCBI Taxonomy" id="1421430"/>
    <lineage>
        <taxon>Bacteria</taxon>
        <taxon>Pseudomonadati</taxon>
        <taxon>Pseudomonadota</taxon>
        <taxon>Gammaproteobacteria</taxon>
        <taxon>Pseudomonadales</taxon>
        <taxon>Pseudomonadaceae</taxon>
        <taxon>Pseudomonas</taxon>
    </lineage>
</organism>
<dbReference type="InterPro" id="IPR003591">
    <property type="entry name" value="Leu-rich_rpt_typical-subtyp"/>
</dbReference>
<sequence>MPATVNETSPQDDAILATLLEATADLDTAQTLQKTLPAHLLKASPEALSALDQTVRDLHDTHVLVDKDLLALKPLNSFCIDELHAALRGKWPAVTFDVEKDFLSLPGVDCGCPATSTDENGIQTFPNATPTLLQAAMQNFSEDEAADTFPKGSFIRINSAAQGVSDLTPAAFAKLCRELDLGKRYQEHFQKVFGLLDRDGKVIATSAMTRDIAKLKKLLLQLDMQQAALKGHITAATRQVLQKLIDADGVLSSAIKLYGKQAMIMQGVKILDSCVWGVVVFSSRSVELYPSEPCVVYMAGEPQRPLYEYPSFTVFKQYLTQQMQKKDYREYFANSLDEDNKADFFKTFTDSVELGHIQQWPMTVPLFEFMVQSHVGKLQLDARKLAVPTDDIDEEVRQKRLLDFIQRGVTVLSVAGLVVPVLGQLMMGVAVGQVLTEVYEGVEDWRRGDHQQALSHLLSVVENIAVMGAFAAGQKAVATLGKKLLQAHPQFFAQFSAIVNGAGQPRLWKPDLAPYEHSLPTGFTIAPGSKDFYQIGDKTLSRIDHRIFAGDYDPASKVWRLQHARRASAYVPQITRHVEGGWRLPAEQPEEWSSAAYALKRVDPSLSEFDDSDLDMLRRLCDVTPEELHEAFRDNVSLSVRLRETIERVRLARQLRTLSNELQRGEVHSGQAVEDQLHALPKMRGWPTDRYIEVTDPEGTVTATYPRTTVFDESLGVVVDTDQLARGQLLQTIIDGLYQSEVEALLGSRVATSAQHSTLAKKLGATLKTDYREAFEHMYQRYDQGDVDEVLKLRKVFADIPARHVQSLIEQAPSVQRLHLRTTGRVPLQLGQRVRITSSQVRLDRSLAGFHWPRLANADTDKLAIQLLPRLRGWDSQVRLEIRDKKLTGPILQAIGEESATVSKKCSLVKSATGYEAFDGSGKSQGKVAAGPNALFDAILKAVPTKPSKGVAAAADTLPTDAAGLRSQLLEKALGEREATARLLSGDESAPLDAEPACVQGDQPAVKKHPSALLRKVRKLYPRMTEAQASEFIDGLGDDALSRAMRVKVLRGDLDSLRDALFTWGEDIDAMNTAGGDLAEVRHSRRTFAELIEKGFRRFHQVNNENGKAVGVLNLDGMRVGKLPTLPPGISFDHIQQLSMRDMALDDDVAYFLKSFKQLESLELDDNAITRLPEVLSHMPNLKVLSLAGNKLQLTEQTLKKLNGLHTLRHLNLNKNPLGATPDVSRMFHLRRLLLESTGITEMPKGLARLLNLEWADLKKNQIKYLPDWLFKTSRRFSQALDLGDNPLIDPSKTHLQTYRDNYGVGMGFFENDIARLDEQHARSLWFPEKAGETFGRRQRIWNAFKDDARAEGLFHLLAELGSTADSKKVNKELQRRVWAMLEAAENDAALCDHLLGLAASPLNCIDSAAVTFSHLEVAVEINRLTRLAGGNGVSARSLLKLGRGLFRLEQLDEIAAEHAVKFPKLDPLEVGLAYRIGLAETLELPGQARHMLFGEQAGVTEADLEVAQNRISVAELSPKWLKFMSERTFWQVWLQRTFPRRFVPVEEEYAPRMTALDEKAKTMRDADYRSQADIIKAEREEAFKVVWTELTEEALRIEELGLCARPDA</sequence>
<dbReference type="PROSITE" id="PS51450">
    <property type="entry name" value="LRR"/>
    <property type="match status" value="1"/>
</dbReference>
<feature type="domain" description="NEL" evidence="7">
    <location>
        <begin position="1318"/>
        <end position="1609"/>
    </location>
</feature>
<dbReference type="InterPro" id="IPR029487">
    <property type="entry name" value="NEL_dom"/>
</dbReference>
<keyword evidence="6" id="KW-0964">Secreted</keyword>